<dbReference type="AlphaFoldDB" id="A0A9W6RBK5"/>
<evidence type="ECO:0000256" key="1">
    <source>
        <dbReference type="SAM" id="MobiDB-lite"/>
    </source>
</evidence>
<evidence type="ECO:0000313" key="3">
    <source>
        <dbReference type="Proteomes" id="UP001165136"/>
    </source>
</evidence>
<protein>
    <submittedName>
        <fullName evidence="2">Uncharacterized protein</fullName>
    </submittedName>
</protein>
<feature type="region of interest" description="Disordered" evidence="1">
    <location>
        <begin position="63"/>
        <end position="94"/>
    </location>
</feature>
<dbReference type="Proteomes" id="UP001165136">
    <property type="component" value="Unassembled WGS sequence"/>
</dbReference>
<proteinExistence type="predicted"/>
<accession>A0A9W6RBK5</accession>
<gene>
    <name evidence="2" type="ORF">Atai01_75790</name>
</gene>
<comment type="caution">
    <text evidence="2">The sequence shown here is derived from an EMBL/GenBank/DDBJ whole genome shotgun (WGS) entry which is preliminary data.</text>
</comment>
<dbReference type="EMBL" id="BSTI01000029">
    <property type="protein sequence ID" value="GLY70960.1"/>
    <property type="molecule type" value="Genomic_DNA"/>
</dbReference>
<evidence type="ECO:0000313" key="2">
    <source>
        <dbReference type="EMBL" id="GLY70960.1"/>
    </source>
</evidence>
<reference evidence="2" key="1">
    <citation type="submission" date="2023-03" db="EMBL/GenBank/DDBJ databases">
        <title>Amycolatopsis taiwanensis NBRC 103393.</title>
        <authorList>
            <person name="Ichikawa N."/>
            <person name="Sato H."/>
            <person name="Tonouchi N."/>
        </authorList>
    </citation>
    <scope>NUCLEOTIDE SEQUENCE</scope>
    <source>
        <strain evidence="2">NBRC 103393</strain>
    </source>
</reference>
<name>A0A9W6RBK5_9PSEU</name>
<organism evidence="2 3">
    <name type="scientific">Amycolatopsis taiwanensis</name>
    <dbReference type="NCBI Taxonomy" id="342230"/>
    <lineage>
        <taxon>Bacteria</taxon>
        <taxon>Bacillati</taxon>
        <taxon>Actinomycetota</taxon>
        <taxon>Actinomycetes</taxon>
        <taxon>Pseudonocardiales</taxon>
        <taxon>Pseudonocardiaceae</taxon>
        <taxon>Amycolatopsis</taxon>
    </lineage>
</organism>
<keyword evidence="3" id="KW-1185">Reference proteome</keyword>
<sequence>MSPVQAAEFRVQAAEFRVQAAEFRVQAAEFRVQWGEFRVRVGGEMYNDLYGPGRPGYVLHREVPPRRPGRGNGDQSRTGGAPSLPSWCGAATDG</sequence>